<gene>
    <name evidence="3" type="ORF">BVC80_1753g20</name>
</gene>
<dbReference type="InParanoid" id="A0A200QHD9"/>
<feature type="region of interest" description="Disordered" evidence="1">
    <location>
        <begin position="98"/>
        <end position="122"/>
    </location>
</feature>
<keyword evidence="2" id="KW-0812">Transmembrane</keyword>
<sequence length="122" mass="13643">MAHTTYSLHLLVILLGFTHLIFLNAVPIGRTRNLLHETQSQDLLASENTHKAMTLEEEFINIGKMGLEKNNNYPGSSETEKTLEEEFINIGRMDLEINNDYPGSGANNRHTPKPPLGSQGQN</sequence>
<dbReference type="AlphaFoldDB" id="A0A200QHD9"/>
<dbReference type="OrthoDB" id="747636at2759"/>
<organism evidence="3 4">
    <name type="scientific">Macleaya cordata</name>
    <name type="common">Five-seeded plume-poppy</name>
    <name type="synonym">Bocconia cordata</name>
    <dbReference type="NCBI Taxonomy" id="56857"/>
    <lineage>
        <taxon>Eukaryota</taxon>
        <taxon>Viridiplantae</taxon>
        <taxon>Streptophyta</taxon>
        <taxon>Embryophyta</taxon>
        <taxon>Tracheophyta</taxon>
        <taxon>Spermatophyta</taxon>
        <taxon>Magnoliopsida</taxon>
        <taxon>Ranunculales</taxon>
        <taxon>Papaveraceae</taxon>
        <taxon>Papaveroideae</taxon>
        <taxon>Macleaya</taxon>
    </lineage>
</organism>
<dbReference type="OMA" id="MCLKAVP"/>
<evidence type="ECO:0000256" key="2">
    <source>
        <dbReference type="SAM" id="Phobius"/>
    </source>
</evidence>
<keyword evidence="2" id="KW-1133">Transmembrane helix</keyword>
<dbReference type="PANTHER" id="PTHR33474:SF2">
    <property type="entry name" value="TRANSMEMBRANE PROTEIN"/>
    <property type="match status" value="1"/>
</dbReference>
<evidence type="ECO:0000256" key="1">
    <source>
        <dbReference type="SAM" id="MobiDB-lite"/>
    </source>
</evidence>
<protein>
    <submittedName>
        <fullName evidence="3">Uncharacterized protein</fullName>
    </submittedName>
</protein>
<reference evidence="3 4" key="1">
    <citation type="journal article" date="2017" name="Mol. Plant">
        <title>The Genome of Medicinal Plant Macleaya cordata Provides New Insights into Benzylisoquinoline Alkaloids Metabolism.</title>
        <authorList>
            <person name="Liu X."/>
            <person name="Liu Y."/>
            <person name="Huang P."/>
            <person name="Ma Y."/>
            <person name="Qing Z."/>
            <person name="Tang Q."/>
            <person name="Cao H."/>
            <person name="Cheng P."/>
            <person name="Zheng Y."/>
            <person name="Yuan Z."/>
            <person name="Zhou Y."/>
            <person name="Liu J."/>
            <person name="Tang Z."/>
            <person name="Zhuo Y."/>
            <person name="Zhang Y."/>
            <person name="Yu L."/>
            <person name="Huang J."/>
            <person name="Yang P."/>
            <person name="Peng Q."/>
            <person name="Zhang J."/>
            <person name="Jiang W."/>
            <person name="Zhang Z."/>
            <person name="Lin K."/>
            <person name="Ro D.K."/>
            <person name="Chen X."/>
            <person name="Xiong X."/>
            <person name="Shang Y."/>
            <person name="Huang S."/>
            <person name="Zeng J."/>
        </authorList>
    </citation>
    <scope>NUCLEOTIDE SEQUENCE [LARGE SCALE GENOMIC DNA]</scope>
    <source>
        <strain evidence="4">cv. BLH2017</strain>
        <tissue evidence="3">Root</tissue>
    </source>
</reference>
<proteinExistence type="predicted"/>
<keyword evidence="4" id="KW-1185">Reference proteome</keyword>
<feature type="transmembrane region" description="Helical" evidence="2">
    <location>
        <begin position="6"/>
        <end position="26"/>
    </location>
</feature>
<dbReference type="Proteomes" id="UP000195402">
    <property type="component" value="Unassembled WGS sequence"/>
</dbReference>
<dbReference type="EMBL" id="MVGT01002045">
    <property type="protein sequence ID" value="OVA09825.1"/>
    <property type="molecule type" value="Genomic_DNA"/>
</dbReference>
<accession>A0A200QHD9</accession>
<dbReference type="PANTHER" id="PTHR33474">
    <property type="entry name" value="TRANSMEMBRANE PROTEIN"/>
    <property type="match status" value="1"/>
</dbReference>
<dbReference type="STRING" id="56857.A0A200QHD9"/>
<evidence type="ECO:0000313" key="3">
    <source>
        <dbReference type="EMBL" id="OVA09825.1"/>
    </source>
</evidence>
<name>A0A200QHD9_MACCD</name>
<evidence type="ECO:0000313" key="4">
    <source>
        <dbReference type="Proteomes" id="UP000195402"/>
    </source>
</evidence>
<keyword evidence="2" id="KW-0472">Membrane</keyword>
<comment type="caution">
    <text evidence="3">The sequence shown here is derived from an EMBL/GenBank/DDBJ whole genome shotgun (WGS) entry which is preliminary data.</text>
</comment>